<dbReference type="eggNOG" id="COG1188">
    <property type="taxonomic scope" value="Bacteria"/>
</dbReference>
<evidence type="ECO:0000256" key="1">
    <source>
        <dbReference type="PROSITE-ProRule" id="PRU00182"/>
    </source>
</evidence>
<feature type="domain" description="RNA-binding S4" evidence="2">
    <location>
        <begin position="11"/>
        <end position="56"/>
    </location>
</feature>
<name>A0A0A1W6Q1_9SPHN</name>
<keyword evidence="1" id="KW-0694">RNA-binding</keyword>
<evidence type="ECO:0000313" key="3">
    <source>
        <dbReference type="EMBL" id="GAM01023.1"/>
    </source>
</evidence>
<dbReference type="RefSeq" id="WP_042486957.1">
    <property type="nucleotide sequence ID" value="NZ_BBPI01000043.1"/>
</dbReference>
<proteinExistence type="predicted"/>
<dbReference type="AlphaFoldDB" id="A0A0A1W6Q1"/>
<evidence type="ECO:0000313" key="4">
    <source>
        <dbReference type="Proteomes" id="UP000032305"/>
    </source>
</evidence>
<dbReference type="EMBL" id="BBPI01000043">
    <property type="protein sequence ID" value="GAM01023.1"/>
    <property type="molecule type" value="Genomic_DNA"/>
</dbReference>
<gene>
    <name evidence="3" type="ORF">SP5_043_00600</name>
</gene>
<dbReference type="SUPFAM" id="SSF55174">
    <property type="entry name" value="Alpha-L RNA-binding motif"/>
    <property type="match status" value="1"/>
</dbReference>
<dbReference type="InterPro" id="IPR002942">
    <property type="entry name" value="S4_RNA-bd"/>
</dbReference>
<dbReference type="GO" id="GO:0003723">
    <property type="term" value="F:RNA binding"/>
    <property type="evidence" value="ECO:0007669"/>
    <property type="project" value="UniProtKB-KW"/>
</dbReference>
<dbReference type="Pfam" id="PF01479">
    <property type="entry name" value="S4"/>
    <property type="match status" value="1"/>
</dbReference>
<dbReference type="InterPro" id="IPR036986">
    <property type="entry name" value="S4_RNA-bd_sf"/>
</dbReference>
<evidence type="ECO:0000259" key="2">
    <source>
        <dbReference type="Pfam" id="PF01479"/>
    </source>
</evidence>
<dbReference type="PROSITE" id="PS50889">
    <property type="entry name" value="S4"/>
    <property type="match status" value="1"/>
</dbReference>
<dbReference type="Gene3D" id="3.10.290.10">
    <property type="entry name" value="RNA-binding S4 domain"/>
    <property type="match status" value="1"/>
</dbReference>
<dbReference type="CDD" id="cd00165">
    <property type="entry name" value="S4"/>
    <property type="match status" value="1"/>
</dbReference>
<dbReference type="Proteomes" id="UP000032305">
    <property type="component" value="Unassembled WGS sequence"/>
</dbReference>
<comment type="caution">
    <text evidence="3">The sequence shown here is derived from an EMBL/GenBank/DDBJ whole genome shotgun (WGS) entry which is preliminary data.</text>
</comment>
<accession>A0A0A1W6Q1</accession>
<keyword evidence="4" id="KW-1185">Reference proteome</keyword>
<reference evidence="3 4" key="1">
    <citation type="submission" date="2014-11" db="EMBL/GenBank/DDBJ databases">
        <title>Whole genome shotgun sequence of Sphingomonas parapaucimobilis NBRC 15100.</title>
        <authorList>
            <person name="Katano-Makiyama Y."/>
            <person name="Hosoyama A."/>
            <person name="Hashimoto M."/>
            <person name="Hosoyama Y."/>
            <person name="Noguchi M."/>
            <person name="Numata M."/>
            <person name="Tsuchikane K."/>
            <person name="Hirakata S."/>
            <person name="Uohara A."/>
            <person name="Shimodaira J."/>
            <person name="Ohji S."/>
            <person name="Ichikawa N."/>
            <person name="Kimura A."/>
            <person name="Yamazoe A."/>
            <person name="Fujita N."/>
        </authorList>
    </citation>
    <scope>NUCLEOTIDE SEQUENCE [LARGE SCALE GENOMIC DNA]</scope>
    <source>
        <strain evidence="3 4">NBRC 15100</strain>
    </source>
</reference>
<organism evidence="3 4">
    <name type="scientific">Sphingomonas parapaucimobilis NBRC 15100</name>
    <dbReference type="NCBI Taxonomy" id="1219049"/>
    <lineage>
        <taxon>Bacteria</taxon>
        <taxon>Pseudomonadati</taxon>
        <taxon>Pseudomonadota</taxon>
        <taxon>Alphaproteobacteria</taxon>
        <taxon>Sphingomonadales</taxon>
        <taxon>Sphingomonadaceae</taxon>
        <taxon>Sphingomonas</taxon>
    </lineage>
</organism>
<protein>
    <submittedName>
        <fullName evidence="3">Putative RNA-binding protein S4</fullName>
    </submittedName>
</protein>
<sequence length="112" mass="12172">MSTRAPSPESMRLDRFLWWARIAKSRERAQAMACDGHFRMDGRAIDRAHAPVRIGSILTFAQAGNVRVLRVESLPVRRGPPAEGRACYCDLVTSPVSGLNTVSGVDGSPHAA</sequence>